<sequence length="166" mass="18428">MRKFFILCSASILSLFLVGCSDTLSEIKQAASGINDAADKAATAISQDVHSVRAIEISYNGQIFTVNDLFKTILRDVQWHYEQEEDKTSLKITGTWQPDLFASYGIGKSNKSSLANDGEVTIVLGVDNHIILEDATHVTLLYDGDTLLDENGPEILHYLYDYYTAK</sequence>
<evidence type="ECO:0008006" key="4">
    <source>
        <dbReference type="Google" id="ProtNLM"/>
    </source>
</evidence>
<dbReference type="EMBL" id="JPVP01000060">
    <property type="protein sequence ID" value="KGR81541.1"/>
    <property type="molecule type" value="Genomic_DNA"/>
</dbReference>
<dbReference type="eggNOG" id="ENOG5033IG4">
    <property type="taxonomic scope" value="Bacteria"/>
</dbReference>
<dbReference type="OrthoDB" id="2453346at2"/>
<name>A0A0A3I9W0_9BACI</name>
<dbReference type="RefSeq" id="WP_036157939.1">
    <property type="nucleotide sequence ID" value="NZ_AVCX01000001.1"/>
</dbReference>
<evidence type="ECO:0000256" key="1">
    <source>
        <dbReference type="SAM" id="SignalP"/>
    </source>
</evidence>
<keyword evidence="1" id="KW-0732">Signal</keyword>
<dbReference type="PROSITE" id="PS51257">
    <property type="entry name" value="PROKAR_LIPOPROTEIN"/>
    <property type="match status" value="1"/>
</dbReference>
<comment type="caution">
    <text evidence="2">The sequence shown here is derived from an EMBL/GenBank/DDBJ whole genome shotgun (WGS) entry which is preliminary data.</text>
</comment>
<accession>A0A0A3I9W0</accession>
<proteinExistence type="predicted"/>
<feature type="chain" id="PRO_5039603740" description="Lipoprotein" evidence="1">
    <location>
        <begin position="21"/>
        <end position="166"/>
    </location>
</feature>
<evidence type="ECO:0000313" key="2">
    <source>
        <dbReference type="EMBL" id="KGR81541.1"/>
    </source>
</evidence>
<dbReference type="AlphaFoldDB" id="A0A0A3I9W0"/>
<gene>
    <name evidence="2" type="ORF">CD32_19485</name>
</gene>
<feature type="signal peptide" evidence="1">
    <location>
        <begin position="1"/>
        <end position="20"/>
    </location>
</feature>
<keyword evidence="3" id="KW-1185">Reference proteome</keyword>
<organism evidence="2 3">
    <name type="scientific">Lysinibacillus odysseyi 34hs-1 = NBRC 100172</name>
    <dbReference type="NCBI Taxonomy" id="1220589"/>
    <lineage>
        <taxon>Bacteria</taxon>
        <taxon>Bacillati</taxon>
        <taxon>Bacillota</taxon>
        <taxon>Bacilli</taxon>
        <taxon>Bacillales</taxon>
        <taxon>Bacillaceae</taxon>
        <taxon>Lysinibacillus</taxon>
    </lineage>
</organism>
<protein>
    <recommendedName>
        <fullName evidence="4">Lipoprotein</fullName>
    </recommendedName>
</protein>
<reference evidence="2 3" key="1">
    <citation type="submission" date="2014-02" db="EMBL/GenBank/DDBJ databases">
        <title>Draft genome sequence of Lysinibacillus odysseyi NBRC 100172.</title>
        <authorList>
            <person name="Zhang F."/>
            <person name="Wang G."/>
            <person name="Zhang L."/>
        </authorList>
    </citation>
    <scope>NUCLEOTIDE SEQUENCE [LARGE SCALE GENOMIC DNA]</scope>
    <source>
        <strain evidence="2 3">NBRC 100172</strain>
    </source>
</reference>
<dbReference type="Proteomes" id="UP000030437">
    <property type="component" value="Unassembled WGS sequence"/>
</dbReference>
<evidence type="ECO:0000313" key="3">
    <source>
        <dbReference type="Proteomes" id="UP000030437"/>
    </source>
</evidence>